<feature type="region of interest" description="Disordered" evidence="1">
    <location>
        <begin position="80"/>
        <end position="155"/>
    </location>
</feature>
<sequence>MLVDPWEGGGLPPALAPWHRDTQVLCPGLCGHLWVSAGLQASRETLLRGPGSRSLRLEKAPERAVLLPAAAARGPRALLQAPAGPSREPMELWPGAAAGRQHGSPGSSRPSAPSRARRQRLLARPQSCAGRGGRGGAQGAPGPGAEPAPTLPSCRSLQLADDSSRAAEHLHRALLYLESPQEPLREAALRFMGELPARAPSLPHSSSAPALPTAPAVLSGPGASGSPLPRQEGVWPPGRQRRWQGAVPCRAVKGSVFPGMAERYLKGQPAELRLLTQTGAGRESCSARQGAAIELRAGVGRAQRDFRDRLGNLGKYLPADSNRRKSRALGHTGPCCGSLPCPLLRAREAGKVPLLKVHFHNTVELQILLSSLEPLGFGRSNLRIPWQASTEGKGAWNAGSFQEELPESSAVPHPCTGSGRGQKQRPSGLHRELWVCLRANEAAALCLRLGGATLPVPGALPGSSGEMPWEDRGLLLKESASQGAPSEAGASVPLWLSARWAWQRGKGREKPVKSRLGEVLGFRLDVGKRVSSEQAPWGMVTFPRLPVLKECLDEAKAGIAGVSVQGQGWT</sequence>
<protein>
    <submittedName>
        <fullName evidence="2">Uncharacterized protein</fullName>
    </submittedName>
</protein>
<feature type="compositionally biased region" description="Low complexity" evidence="1">
    <location>
        <begin position="103"/>
        <end position="114"/>
    </location>
</feature>
<gene>
    <name evidence="2" type="ORF">DV515_00017955</name>
</gene>
<feature type="region of interest" description="Disordered" evidence="1">
    <location>
        <begin position="407"/>
        <end position="426"/>
    </location>
</feature>
<organism evidence="2 3">
    <name type="scientific">Chloebia gouldiae</name>
    <name type="common">Gouldian finch</name>
    <name type="synonym">Erythrura gouldiae</name>
    <dbReference type="NCBI Taxonomy" id="44316"/>
    <lineage>
        <taxon>Eukaryota</taxon>
        <taxon>Metazoa</taxon>
        <taxon>Chordata</taxon>
        <taxon>Craniata</taxon>
        <taxon>Vertebrata</taxon>
        <taxon>Euteleostomi</taxon>
        <taxon>Archelosauria</taxon>
        <taxon>Archosauria</taxon>
        <taxon>Dinosauria</taxon>
        <taxon>Saurischia</taxon>
        <taxon>Theropoda</taxon>
        <taxon>Coelurosauria</taxon>
        <taxon>Aves</taxon>
        <taxon>Neognathae</taxon>
        <taxon>Neoaves</taxon>
        <taxon>Telluraves</taxon>
        <taxon>Australaves</taxon>
        <taxon>Passeriformes</taxon>
        <taxon>Passeroidea</taxon>
        <taxon>Passeridae</taxon>
        <taxon>Chloebia</taxon>
    </lineage>
</organism>
<evidence type="ECO:0000313" key="3">
    <source>
        <dbReference type="Proteomes" id="UP000276834"/>
    </source>
</evidence>
<reference evidence="2 3" key="1">
    <citation type="journal article" date="2018" name="Proc. R. Soc. B">
        <title>A non-coding region near Follistatin controls head colour polymorphism in the Gouldian finch.</title>
        <authorList>
            <person name="Toomey M.B."/>
            <person name="Marques C.I."/>
            <person name="Andrade P."/>
            <person name="Araujo P.M."/>
            <person name="Sabatino S."/>
            <person name="Gazda M.A."/>
            <person name="Afonso S."/>
            <person name="Lopes R.J."/>
            <person name="Corbo J.C."/>
            <person name="Carneiro M."/>
        </authorList>
    </citation>
    <scope>NUCLEOTIDE SEQUENCE [LARGE SCALE GENOMIC DNA]</scope>
    <source>
        <strain evidence="2">Red01</strain>
        <tissue evidence="2">Muscle</tissue>
    </source>
</reference>
<accession>A0A3L8Q8V9</accession>
<name>A0A3L8Q8V9_CHLGU</name>
<dbReference type="OrthoDB" id="9421177at2759"/>
<evidence type="ECO:0000256" key="1">
    <source>
        <dbReference type="SAM" id="MobiDB-lite"/>
    </source>
</evidence>
<proteinExistence type="predicted"/>
<feature type="region of interest" description="Disordered" evidence="1">
    <location>
        <begin position="200"/>
        <end position="241"/>
    </location>
</feature>
<dbReference type="Proteomes" id="UP000276834">
    <property type="component" value="Unassembled WGS sequence"/>
</dbReference>
<comment type="caution">
    <text evidence="2">The sequence shown here is derived from an EMBL/GenBank/DDBJ whole genome shotgun (WGS) entry which is preliminary data.</text>
</comment>
<evidence type="ECO:0000313" key="2">
    <source>
        <dbReference type="EMBL" id="RLV63745.1"/>
    </source>
</evidence>
<keyword evidence="3" id="KW-1185">Reference proteome</keyword>
<dbReference type="AlphaFoldDB" id="A0A3L8Q8V9"/>
<feature type="compositionally biased region" description="Gly residues" evidence="1">
    <location>
        <begin position="130"/>
        <end position="142"/>
    </location>
</feature>
<dbReference type="EMBL" id="QUSF01002042">
    <property type="protein sequence ID" value="RLV63745.1"/>
    <property type="molecule type" value="Genomic_DNA"/>
</dbReference>
<feature type="compositionally biased region" description="Low complexity" evidence="1">
    <location>
        <begin position="200"/>
        <end position="219"/>
    </location>
</feature>